<name>A0A1M5RLG1_9CLOT</name>
<evidence type="ECO:0000256" key="7">
    <source>
        <dbReference type="ARBA" id="ARBA00023136"/>
    </source>
</evidence>
<comment type="similarity">
    <text evidence="2">Belongs to the bacterial sugar transferase family.</text>
</comment>
<dbReference type="InterPro" id="IPR003362">
    <property type="entry name" value="Bact_transf"/>
</dbReference>
<evidence type="ECO:0000256" key="8">
    <source>
        <dbReference type="SAM" id="Phobius"/>
    </source>
</evidence>
<dbReference type="OrthoDB" id="9808602at2"/>
<evidence type="ECO:0000256" key="1">
    <source>
        <dbReference type="ARBA" id="ARBA00004236"/>
    </source>
</evidence>
<evidence type="ECO:0000256" key="4">
    <source>
        <dbReference type="ARBA" id="ARBA00022679"/>
    </source>
</evidence>
<evidence type="ECO:0000259" key="9">
    <source>
        <dbReference type="Pfam" id="PF02397"/>
    </source>
</evidence>
<comment type="subcellular location">
    <subcellularLocation>
        <location evidence="1">Cell membrane</location>
    </subcellularLocation>
</comment>
<evidence type="ECO:0000313" key="10">
    <source>
        <dbReference type="EMBL" id="SHH27162.1"/>
    </source>
</evidence>
<reference evidence="10 11" key="1">
    <citation type="submission" date="2016-11" db="EMBL/GenBank/DDBJ databases">
        <authorList>
            <person name="Jaros S."/>
            <person name="Januszkiewicz K."/>
            <person name="Wedrychowicz H."/>
        </authorList>
    </citation>
    <scope>NUCLEOTIDE SEQUENCE [LARGE SCALE GENOMIC DNA]</scope>
    <source>
        <strain evidence="10 11">DSM 8605</strain>
    </source>
</reference>
<sequence length="222" mass="25343">MNEVNNLTFKFNSDSQVLKKNIVYLFLKRTIDILGSIAGLILFSPIFIIIAIAIKLEDKGPAIFSHKRLGMNGKYIKIYKFRSMFCDAEKMLESLSPEQKKEFQENFKLENDPRITKLGKKLRKTSLDELPQFLNVLKGELTLVGPRPIIEIELEKYGEFAAKFLSVKPGLTGLWQVSGRSDTTYEERVKMDMDYIDNRTIIGDVIIILKTVTTVISKEGAK</sequence>
<accession>A0A1M5RLG1</accession>
<keyword evidence="4 10" id="KW-0808">Transferase</keyword>
<evidence type="ECO:0000256" key="5">
    <source>
        <dbReference type="ARBA" id="ARBA00022692"/>
    </source>
</evidence>
<keyword evidence="6 8" id="KW-1133">Transmembrane helix</keyword>
<keyword evidence="3" id="KW-1003">Cell membrane</keyword>
<feature type="domain" description="Bacterial sugar transferase" evidence="9">
    <location>
        <begin position="28"/>
        <end position="216"/>
    </location>
</feature>
<protein>
    <submittedName>
        <fullName evidence="10">Sugar transferase involved in LPS biosynthesis (Colanic, teichoic acid)</fullName>
    </submittedName>
</protein>
<evidence type="ECO:0000256" key="3">
    <source>
        <dbReference type="ARBA" id="ARBA00022475"/>
    </source>
</evidence>
<dbReference type="GO" id="GO:0016780">
    <property type="term" value="F:phosphotransferase activity, for other substituted phosphate groups"/>
    <property type="evidence" value="ECO:0007669"/>
    <property type="project" value="TreeGrafter"/>
</dbReference>
<dbReference type="EMBL" id="FQXM01000003">
    <property type="protein sequence ID" value="SHH27162.1"/>
    <property type="molecule type" value="Genomic_DNA"/>
</dbReference>
<proteinExistence type="inferred from homology"/>
<dbReference type="GO" id="GO:0005886">
    <property type="term" value="C:plasma membrane"/>
    <property type="evidence" value="ECO:0007669"/>
    <property type="project" value="UniProtKB-SubCell"/>
</dbReference>
<feature type="transmembrane region" description="Helical" evidence="8">
    <location>
        <begin position="33"/>
        <end position="54"/>
    </location>
</feature>
<dbReference type="PANTHER" id="PTHR30576:SF4">
    <property type="entry name" value="UNDECAPRENYL-PHOSPHATE GALACTOSE PHOSPHOTRANSFERASE"/>
    <property type="match status" value="1"/>
</dbReference>
<organism evidence="10 11">
    <name type="scientific">Clostridium grantii DSM 8605</name>
    <dbReference type="NCBI Taxonomy" id="1121316"/>
    <lineage>
        <taxon>Bacteria</taxon>
        <taxon>Bacillati</taxon>
        <taxon>Bacillota</taxon>
        <taxon>Clostridia</taxon>
        <taxon>Eubacteriales</taxon>
        <taxon>Clostridiaceae</taxon>
        <taxon>Clostridium</taxon>
    </lineage>
</organism>
<evidence type="ECO:0000256" key="2">
    <source>
        <dbReference type="ARBA" id="ARBA00006464"/>
    </source>
</evidence>
<dbReference type="STRING" id="1121316.SAMN02745207_00600"/>
<keyword evidence="11" id="KW-1185">Reference proteome</keyword>
<keyword evidence="5 8" id="KW-0812">Transmembrane</keyword>
<evidence type="ECO:0000256" key="6">
    <source>
        <dbReference type="ARBA" id="ARBA00022989"/>
    </source>
</evidence>
<dbReference type="AlphaFoldDB" id="A0A1M5RLG1"/>
<dbReference type="RefSeq" id="WP_073336866.1">
    <property type="nucleotide sequence ID" value="NZ_FQXM01000003.1"/>
</dbReference>
<keyword evidence="7 8" id="KW-0472">Membrane</keyword>
<evidence type="ECO:0000313" key="11">
    <source>
        <dbReference type="Proteomes" id="UP000184447"/>
    </source>
</evidence>
<gene>
    <name evidence="10" type="ORF">SAMN02745207_00600</name>
</gene>
<dbReference type="Pfam" id="PF02397">
    <property type="entry name" value="Bac_transf"/>
    <property type="match status" value="1"/>
</dbReference>
<dbReference type="Proteomes" id="UP000184447">
    <property type="component" value="Unassembled WGS sequence"/>
</dbReference>
<dbReference type="PANTHER" id="PTHR30576">
    <property type="entry name" value="COLANIC BIOSYNTHESIS UDP-GLUCOSE LIPID CARRIER TRANSFERASE"/>
    <property type="match status" value="1"/>
</dbReference>